<evidence type="ECO:0000256" key="5">
    <source>
        <dbReference type="ARBA" id="ARBA00023016"/>
    </source>
</evidence>
<comment type="function">
    <text evidence="7 10 11">Participates actively in the response to hyperosmotic and heat shock by preventing the aggregation of stress-denatured proteins, in association with DnaK and GrpE. It is the nucleotide exchange factor for DnaK and may function as a thermosensor. Unfolded proteins bind initially to DnaJ; upon interaction with the DnaJ-bound protein, DnaK hydrolyzes its bound ATP, resulting in the formation of a stable complex. GrpE releases ADP from DnaK; ATP binding to DnaK triggers the release of the substrate protein, thus completing the reaction cycle. Several rounds of ATP-dependent interactions between DnaJ, DnaK and GrpE are required for fully efficient folding.</text>
</comment>
<dbReference type="InterPro" id="IPR000740">
    <property type="entry name" value="GrpE"/>
</dbReference>
<dbReference type="GO" id="GO:0051082">
    <property type="term" value="F:unfolded protein binding"/>
    <property type="evidence" value="ECO:0007669"/>
    <property type="project" value="TreeGrafter"/>
</dbReference>
<dbReference type="InterPro" id="IPR009012">
    <property type="entry name" value="GrpE_head"/>
</dbReference>
<keyword evidence="5 10" id="KW-0346">Stress response</keyword>
<dbReference type="Proteomes" id="UP000198889">
    <property type="component" value="Unassembled WGS sequence"/>
</dbReference>
<dbReference type="SUPFAM" id="SSF58014">
    <property type="entry name" value="Coiled-coil domain of nucleotide exchange factor GrpE"/>
    <property type="match status" value="1"/>
</dbReference>
<dbReference type="Gene3D" id="3.90.20.20">
    <property type="match status" value="1"/>
</dbReference>
<name>A0A1G4SUH0_9HYPH</name>
<dbReference type="PANTHER" id="PTHR21237:SF23">
    <property type="entry name" value="GRPE PROTEIN HOMOLOG, MITOCHONDRIAL"/>
    <property type="match status" value="1"/>
</dbReference>
<evidence type="ECO:0000256" key="6">
    <source>
        <dbReference type="ARBA" id="ARBA00023186"/>
    </source>
</evidence>
<dbReference type="STRING" id="177413.SAMN05660859_2526"/>
<keyword evidence="13" id="KW-0175">Coiled coil</keyword>
<dbReference type="Pfam" id="PF01025">
    <property type="entry name" value="GrpE"/>
    <property type="match status" value="1"/>
</dbReference>
<dbReference type="AlphaFoldDB" id="A0A1G4SUH0"/>
<evidence type="ECO:0000256" key="2">
    <source>
        <dbReference type="ARBA" id="ARBA00009054"/>
    </source>
</evidence>
<dbReference type="PRINTS" id="PR00773">
    <property type="entry name" value="GRPEPROTEIN"/>
</dbReference>
<organism evidence="15 16">
    <name type="scientific">Ancylobacter rudongensis</name>
    <dbReference type="NCBI Taxonomy" id="177413"/>
    <lineage>
        <taxon>Bacteria</taxon>
        <taxon>Pseudomonadati</taxon>
        <taxon>Pseudomonadota</taxon>
        <taxon>Alphaproteobacteria</taxon>
        <taxon>Hyphomicrobiales</taxon>
        <taxon>Xanthobacteraceae</taxon>
        <taxon>Ancylobacter</taxon>
    </lineage>
</organism>
<dbReference type="SUPFAM" id="SSF51064">
    <property type="entry name" value="Head domain of nucleotide exchange factor GrpE"/>
    <property type="match status" value="1"/>
</dbReference>
<keyword evidence="16" id="KW-1185">Reference proteome</keyword>
<evidence type="ECO:0000256" key="1">
    <source>
        <dbReference type="ARBA" id="ARBA00004496"/>
    </source>
</evidence>
<proteinExistence type="inferred from homology"/>
<dbReference type="GO" id="GO:0051087">
    <property type="term" value="F:protein-folding chaperone binding"/>
    <property type="evidence" value="ECO:0007669"/>
    <property type="project" value="InterPro"/>
</dbReference>
<evidence type="ECO:0000256" key="4">
    <source>
        <dbReference type="ARBA" id="ARBA00022490"/>
    </source>
</evidence>
<comment type="subcellular location">
    <subcellularLocation>
        <location evidence="1 10">Cytoplasm</location>
    </subcellularLocation>
</comment>
<feature type="coiled-coil region" evidence="13">
    <location>
        <begin position="33"/>
        <end position="60"/>
    </location>
</feature>
<dbReference type="FunFam" id="2.30.22.10:FF:000001">
    <property type="entry name" value="Protein GrpE"/>
    <property type="match status" value="1"/>
</dbReference>
<comment type="similarity">
    <text evidence="2 10 12">Belongs to the GrpE family.</text>
</comment>
<reference evidence="16" key="1">
    <citation type="submission" date="2016-10" db="EMBL/GenBank/DDBJ databases">
        <authorList>
            <person name="Varghese N."/>
            <person name="Submissions S."/>
        </authorList>
    </citation>
    <scope>NUCLEOTIDE SEQUENCE [LARGE SCALE GENOMIC DNA]</scope>
    <source>
        <strain evidence="16">CGMCC 1.1761</strain>
    </source>
</reference>
<evidence type="ECO:0000256" key="3">
    <source>
        <dbReference type="ARBA" id="ARBA00011738"/>
    </source>
</evidence>
<accession>A0A1G4SUH0</accession>
<dbReference type="GO" id="GO:0042803">
    <property type="term" value="F:protein homodimerization activity"/>
    <property type="evidence" value="ECO:0007669"/>
    <property type="project" value="InterPro"/>
</dbReference>
<evidence type="ECO:0000313" key="16">
    <source>
        <dbReference type="Proteomes" id="UP000198889"/>
    </source>
</evidence>
<evidence type="ECO:0000256" key="9">
    <source>
        <dbReference type="ARBA" id="ARBA00076414"/>
    </source>
</evidence>
<dbReference type="InterPro" id="IPR013805">
    <property type="entry name" value="GrpE_CC"/>
</dbReference>
<dbReference type="GO" id="GO:0005737">
    <property type="term" value="C:cytoplasm"/>
    <property type="evidence" value="ECO:0007669"/>
    <property type="project" value="UniProtKB-SubCell"/>
</dbReference>
<dbReference type="PROSITE" id="PS01071">
    <property type="entry name" value="GRPE"/>
    <property type="match status" value="1"/>
</dbReference>
<feature type="region of interest" description="Disordered" evidence="14">
    <location>
        <begin position="1"/>
        <end position="26"/>
    </location>
</feature>
<evidence type="ECO:0000256" key="11">
    <source>
        <dbReference type="RuleBase" id="RU000639"/>
    </source>
</evidence>
<dbReference type="Gene3D" id="2.30.22.10">
    <property type="entry name" value="Head domain of nucleotide exchange factor GrpE"/>
    <property type="match status" value="1"/>
</dbReference>
<evidence type="ECO:0000256" key="14">
    <source>
        <dbReference type="SAM" id="MobiDB-lite"/>
    </source>
</evidence>
<dbReference type="CDD" id="cd00446">
    <property type="entry name" value="GrpE"/>
    <property type="match status" value="1"/>
</dbReference>
<keyword evidence="6 10" id="KW-0143">Chaperone</keyword>
<dbReference type="RefSeq" id="WP_091439992.1">
    <property type="nucleotide sequence ID" value="NZ_FMTP01000003.1"/>
</dbReference>
<dbReference type="HAMAP" id="MF_01151">
    <property type="entry name" value="GrpE"/>
    <property type="match status" value="1"/>
</dbReference>
<comment type="subunit">
    <text evidence="3 10">Homodimer.</text>
</comment>
<evidence type="ECO:0000313" key="15">
    <source>
        <dbReference type="EMBL" id="SCW72810.1"/>
    </source>
</evidence>
<protein>
    <recommendedName>
        <fullName evidence="8 10">Protein GrpE</fullName>
    </recommendedName>
    <alternativeName>
        <fullName evidence="9 10">HSP-70 cofactor</fullName>
    </alternativeName>
</protein>
<dbReference type="PANTHER" id="PTHR21237">
    <property type="entry name" value="GRPE PROTEIN"/>
    <property type="match status" value="1"/>
</dbReference>
<dbReference type="EMBL" id="FMTP01000003">
    <property type="protein sequence ID" value="SCW72810.1"/>
    <property type="molecule type" value="Genomic_DNA"/>
</dbReference>
<evidence type="ECO:0000256" key="12">
    <source>
        <dbReference type="RuleBase" id="RU004478"/>
    </source>
</evidence>
<evidence type="ECO:0000256" key="10">
    <source>
        <dbReference type="HAMAP-Rule" id="MF_01151"/>
    </source>
</evidence>
<dbReference type="NCBIfam" id="NF010739">
    <property type="entry name" value="PRK14141.1"/>
    <property type="match status" value="1"/>
</dbReference>
<evidence type="ECO:0000256" key="7">
    <source>
        <dbReference type="ARBA" id="ARBA00053401"/>
    </source>
</evidence>
<dbReference type="NCBIfam" id="NF010738">
    <property type="entry name" value="PRK14140.1"/>
    <property type="match status" value="1"/>
</dbReference>
<evidence type="ECO:0000256" key="13">
    <source>
        <dbReference type="SAM" id="Coils"/>
    </source>
</evidence>
<dbReference type="GO" id="GO:0000774">
    <property type="term" value="F:adenyl-nucleotide exchange factor activity"/>
    <property type="evidence" value="ECO:0007669"/>
    <property type="project" value="InterPro"/>
</dbReference>
<keyword evidence="4 10" id="KW-0963">Cytoplasm</keyword>
<dbReference type="GO" id="GO:0006457">
    <property type="term" value="P:protein folding"/>
    <property type="evidence" value="ECO:0007669"/>
    <property type="project" value="InterPro"/>
</dbReference>
<evidence type="ECO:0000256" key="8">
    <source>
        <dbReference type="ARBA" id="ARBA00072274"/>
    </source>
</evidence>
<gene>
    <name evidence="10" type="primary">grpE</name>
    <name evidence="15" type="ORF">SAMN05660859_2526</name>
</gene>
<sequence>MSDENRTPADQPEMADQTVDAENGAAGAPDDLAAAFAAEKERLEAEIVALKDKFLRAFAEADNVRRRAEREVADAKIYGITGFARDVLTVADDFERALGAIDADARAKADGTLKTLLEGIDLTGRALVQALTKHGVARIEAEGAKFDPNMHQAMFEVPNAEVPSGTVVQVIQPGYKLGERVLRPALVGVSKGGPKAPPADAPAGEG</sequence>